<comment type="subunit">
    <text evidence="11">Part of an enzyme complex containing four subunits: a flavoprotein, an iron-sulfur protein, plus two membrane-anchoring proteins, SdhC and SdhD. The complex can form homotrimers.</text>
</comment>
<dbReference type="Pfam" id="PF01127">
    <property type="entry name" value="Sdh_cyt"/>
    <property type="match status" value="1"/>
</dbReference>
<evidence type="ECO:0000256" key="11">
    <source>
        <dbReference type="ARBA" id="ARBA00025912"/>
    </source>
</evidence>
<dbReference type="AlphaFoldDB" id="A0A8J7S1D2"/>
<evidence type="ECO:0000256" key="9">
    <source>
        <dbReference type="ARBA" id="ARBA00023004"/>
    </source>
</evidence>
<dbReference type="InterPro" id="IPR014314">
    <property type="entry name" value="Succ_DH_cytb556"/>
</dbReference>
<dbReference type="PIRSF" id="PIRSF000178">
    <property type="entry name" value="SDH_cyt_b560"/>
    <property type="match status" value="1"/>
</dbReference>
<keyword evidence="8 13" id="KW-1133">Transmembrane helix</keyword>
<evidence type="ECO:0000256" key="3">
    <source>
        <dbReference type="ARBA" id="ARBA00007244"/>
    </source>
</evidence>
<dbReference type="PANTHER" id="PTHR10978:SF5">
    <property type="entry name" value="SUCCINATE DEHYDROGENASE CYTOCHROME B560 SUBUNIT, MITOCHONDRIAL"/>
    <property type="match status" value="1"/>
</dbReference>
<dbReference type="Proteomes" id="UP000672602">
    <property type="component" value="Unassembled WGS sequence"/>
</dbReference>
<gene>
    <name evidence="14" type="primary">sdhC</name>
    <name evidence="14" type="ORF">KAJ83_15725</name>
</gene>
<comment type="function">
    <text evidence="1">Membrane-anchoring subunit of succinate dehydrogenase (SDH).</text>
</comment>
<evidence type="ECO:0000313" key="15">
    <source>
        <dbReference type="Proteomes" id="UP000672602"/>
    </source>
</evidence>
<protein>
    <recommendedName>
        <fullName evidence="4">Succinate dehydrogenase cytochrome b556 subunit</fullName>
    </recommendedName>
</protein>
<dbReference type="EMBL" id="JAGMWN010000008">
    <property type="protein sequence ID" value="MBP5858470.1"/>
    <property type="molecule type" value="Genomic_DNA"/>
</dbReference>
<evidence type="ECO:0000256" key="1">
    <source>
        <dbReference type="ARBA" id="ARBA00004050"/>
    </source>
</evidence>
<dbReference type="NCBIfam" id="TIGR02970">
    <property type="entry name" value="succ_dehyd_cytB"/>
    <property type="match status" value="1"/>
</dbReference>
<dbReference type="SUPFAM" id="SSF81343">
    <property type="entry name" value="Fumarate reductase respiratory complex transmembrane subunits"/>
    <property type="match status" value="1"/>
</dbReference>
<feature type="transmembrane region" description="Helical" evidence="13">
    <location>
        <begin position="54"/>
        <end position="76"/>
    </location>
</feature>
<evidence type="ECO:0000256" key="8">
    <source>
        <dbReference type="ARBA" id="ARBA00022989"/>
    </source>
</evidence>
<feature type="binding site" description="axial binding residue" evidence="12">
    <location>
        <position position="81"/>
    </location>
    <ligand>
        <name>heme</name>
        <dbReference type="ChEBI" id="CHEBI:30413"/>
        <note>ligand shared with second transmembrane subunit</note>
    </ligand>
    <ligandPart>
        <name>Fe</name>
        <dbReference type="ChEBI" id="CHEBI:18248"/>
    </ligandPart>
</feature>
<comment type="subcellular location">
    <subcellularLocation>
        <location evidence="2">Membrane</location>
        <topology evidence="2">Multi-pass membrane protein</topology>
    </subcellularLocation>
</comment>
<name>A0A8J7S1D2_9PROT</name>
<evidence type="ECO:0000256" key="12">
    <source>
        <dbReference type="PIRSR" id="PIRSR000178-1"/>
    </source>
</evidence>
<evidence type="ECO:0000256" key="5">
    <source>
        <dbReference type="ARBA" id="ARBA00022617"/>
    </source>
</evidence>
<keyword evidence="10 13" id="KW-0472">Membrane</keyword>
<dbReference type="GO" id="GO:0009055">
    <property type="term" value="F:electron transfer activity"/>
    <property type="evidence" value="ECO:0007669"/>
    <property type="project" value="InterPro"/>
</dbReference>
<evidence type="ECO:0000256" key="2">
    <source>
        <dbReference type="ARBA" id="ARBA00004141"/>
    </source>
</evidence>
<dbReference type="PROSITE" id="PS01001">
    <property type="entry name" value="SDH_CYT_2"/>
    <property type="match status" value="1"/>
</dbReference>
<evidence type="ECO:0000313" key="14">
    <source>
        <dbReference type="EMBL" id="MBP5858470.1"/>
    </source>
</evidence>
<keyword evidence="6 13" id="KW-0812">Transmembrane</keyword>
<comment type="similarity">
    <text evidence="3">Belongs to the cytochrome b560 family.</text>
</comment>
<feature type="transmembrane region" description="Helical" evidence="13">
    <location>
        <begin position="108"/>
        <end position="127"/>
    </location>
</feature>
<dbReference type="GO" id="GO:0006099">
    <property type="term" value="P:tricarboxylic acid cycle"/>
    <property type="evidence" value="ECO:0007669"/>
    <property type="project" value="InterPro"/>
</dbReference>
<dbReference type="InterPro" id="IPR000701">
    <property type="entry name" value="SuccDH_FuR_B_TM-su"/>
</dbReference>
<dbReference type="PROSITE" id="PS01000">
    <property type="entry name" value="SDH_CYT_1"/>
    <property type="match status" value="1"/>
</dbReference>
<keyword evidence="9 12" id="KW-0408">Iron</keyword>
<organism evidence="14 15">
    <name type="scientific">Marivibrio halodurans</name>
    <dbReference type="NCBI Taxonomy" id="2039722"/>
    <lineage>
        <taxon>Bacteria</taxon>
        <taxon>Pseudomonadati</taxon>
        <taxon>Pseudomonadota</taxon>
        <taxon>Alphaproteobacteria</taxon>
        <taxon>Rhodospirillales</taxon>
        <taxon>Rhodospirillaceae</taxon>
        <taxon>Marivibrio</taxon>
    </lineage>
</organism>
<dbReference type="GO" id="GO:0016020">
    <property type="term" value="C:membrane"/>
    <property type="evidence" value="ECO:0007669"/>
    <property type="project" value="UniProtKB-SubCell"/>
</dbReference>
<keyword evidence="5 12" id="KW-0349">Heme</keyword>
<dbReference type="InterPro" id="IPR034804">
    <property type="entry name" value="SQR/QFR_C/D"/>
</dbReference>
<comment type="caution">
    <text evidence="14">The sequence shown here is derived from an EMBL/GenBank/DDBJ whole genome shotgun (WGS) entry which is preliminary data.</text>
</comment>
<dbReference type="Gene3D" id="1.20.1300.10">
    <property type="entry name" value="Fumarate reductase/succinate dehydrogenase, transmembrane subunit"/>
    <property type="match status" value="1"/>
</dbReference>
<proteinExistence type="inferred from homology"/>
<keyword evidence="15" id="KW-1185">Reference proteome</keyword>
<evidence type="ECO:0000256" key="10">
    <source>
        <dbReference type="ARBA" id="ARBA00023136"/>
    </source>
</evidence>
<reference evidence="14" key="1">
    <citation type="submission" date="2021-04" db="EMBL/GenBank/DDBJ databases">
        <authorList>
            <person name="Zhang D.-C."/>
        </authorList>
    </citation>
    <scope>NUCLEOTIDE SEQUENCE</scope>
    <source>
        <strain evidence="14">CGMCC 1.15697</strain>
    </source>
</reference>
<dbReference type="PANTHER" id="PTHR10978">
    <property type="entry name" value="SUCCINATE DEHYDROGENASE CYTOCHROME B560 SUBUNIT"/>
    <property type="match status" value="1"/>
</dbReference>
<feature type="transmembrane region" description="Helical" evidence="13">
    <location>
        <begin position="25"/>
        <end position="47"/>
    </location>
</feature>
<keyword evidence="7 12" id="KW-0479">Metal-binding</keyword>
<dbReference type="GO" id="GO:0046872">
    <property type="term" value="F:metal ion binding"/>
    <property type="evidence" value="ECO:0007669"/>
    <property type="project" value="UniProtKB-KW"/>
</dbReference>
<evidence type="ECO:0000256" key="6">
    <source>
        <dbReference type="ARBA" id="ARBA00022692"/>
    </source>
</evidence>
<dbReference type="RefSeq" id="WP_210683056.1">
    <property type="nucleotide sequence ID" value="NZ_JAGMWN010000008.1"/>
</dbReference>
<dbReference type="CDD" id="cd03499">
    <property type="entry name" value="SQR_TypeC_SdhC"/>
    <property type="match status" value="1"/>
</dbReference>
<evidence type="ECO:0000256" key="13">
    <source>
        <dbReference type="SAM" id="Phobius"/>
    </source>
</evidence>
<dbReference type="InterPro" id="IPR018495">
    <property type="entry name" value="Succ_DH_cyt_bsu_CS"/>
</dbReference>
<accession>A0A8J7S1D2</accession>
<sequence>MKTQDRPLSPHLQIYRWQWTMLYSILHRATGIALSAGTLLLVWWLLALASGPEAFAVVQGFIGSIIGQIMLFGWTWSLMYHLGNGIRHLVWDAGYGFDLDVAQKSGHGVAALTGALTILIWIAGYLVI</sequence>
<evidence type="ECO:0000256" key="7">
    <source>
        <dbReference type="ARBA" id="ARBA00022723"/>
    </source>
</evidence>
<comment type="cofactor">
    <cofactor evidence="12">
        <name>heme</name>
        <dbReference type="ChEBI" id="CHEBI:30413"/>
    </cofactor>
    <text evidence="12">The heme is bound between the two transmembrane subunits.</text>
</comment>
<evidence type="ECO:0000256" key="4">
    <source>
        <dbReference type="ARBA" id="ARBA00020076"/>
    </source>
</evidence>